<evidence type="ECO:0000313" key="3">
    <source>
        <dbReference type="Proteomes" id="UP000034407"/>
    </source>
</evidence>
<evidence type="ECO:0000313" key="2">
    <source>
        <dbReference type="EMBL" id="KKY01672.1"/>
    </source>
</evidence>
<gene>
    <name evidence="2" type="ORF">VN21_07450</name>
</gene>
<name>A0A0M3DJW5_9FIRM</name>
<keyword evidence="1" id="KW-0732">Signal</keyword>
<protein>
    <recommendedName>
        <fullName evidence="4">DUF4358 domain-containing protein</fullName>
    </recommendedName>
</protein>
<feature type="signal peptide" evidence="1">
    <location>
        <begin position="1"/>
        <end position="25"/>
    </location>
</feature>
<dbReference type="Pfam" id="PF14270">
    <property type="entry name" value="DUF4358"/>
    <property type="match status" value="1"/>
</dbReference>
<dbReference type="RefSeq" id="WP_046822702.1">
    <property type="nucleotide sequence ID" value="NZ_LBBT01000160.1"/>
</dbReference>
<dbReference type="PATRIC" id="fig|1629550.3.peg.938"/>
<organism evidence="2 3">
    <name type="scientific">Paraclostridium benzoelyticum</name>
    <dbReference type="NCBI Taxonomy" id="1629550"/>
    <lineage>
        <taxon>Bacteria</taxon>
        <taxon>Bacillati</taxon>
        <taxon>Bacillota</taxon>
        <taxon>Clostridia</taxon>
        <taxon>Peptostreptococcales</taxon>
        <taxon>Peptostreptococcaceae</taxon>
        <taxon>Paraclostridium</taxon>
    </lineage>
</organism>
<dbReference type="OrthoDB" id="1752271at2"/>
<dbReference type="PROSITE" id="PS51257">
    <property type="entry name" value="PROKAR_LIPOPROTEIN"/>
    <property type="match status" value="1"/>
</dbReference>
<proteinExistence type="predicted"/>
<dbReference type="Proteomes" id="UP000034407">
    <property type="component" value="Unassembled WGS sequence"/>
</dbReference>
<sequence>MKKTLFLVFLLFTFLLAGCSSNSNIKDVPVSEIKDAILKNNLLDVEPLNDIPASEFHALSSVKNDMDEGFMLSAMINVKLRDVIVIKTDNTEVVLKALEKYKSNSLKLFADGYGGEDNMESVSNSILKTVGNYVYFIATPNADEIEKVILNTIQQ</sequence>
<accession>A0A0M3DJW5</accession>
<dbReference type="EMBL" id="LBBT01000160">
    <property type="protein sequence ID" value="KKY01672.1"/>
    <property type="molecule type" value="Genomic_DNA"/>
</dbReference>
<dbReference type="AlphaFoldDB" id="A0A0M3DJW5"/>
<reference evidence="2 3" key="1">
    <citation type="submission" date="2015-04" db="EMBL/GenBank/DDBJ databases">
        <title>Microcin producing Clostridium sp. JC272T.</title>
        <authorList>
            <person name="Jyothsna T."/>
            <person name="Sasikala C."/>
            <person name="Ramana C."/>
        </authorList>
    </citation>
    <scope>NUCLEOTIDE SEQUENCE [LARGE SCALE GENOMIC DNA]</scope>
    <source>
        <strain evidence="2 3">JC272</strain>
    </source>
</reference>
<evidence type="ECO:0008006" key="4">
    <source>
        <dbReference type="Google" id="ProtNLM"/>
    </source>
</evidence>
<feature type="chain" id="PRO_5005652934" description="DUF4358 domain-containing protein" evidence="1">
    <location>
        <begin position="26"/>
        <end position="155"/>
    </location>
</feature>
<evidence type="ECO:0000256" key="1">
    <source>
        <dbReference type="SAM" id="SignalP"/>
    </source>
</evidence>
<comment type="caution">
    <text evidence="2">The sequence shown here is derived from an EMBL/GenBank/DDBJ whole genome shotgun (WGS) entry which is preliminary data.</text>
</comment>
<dbReference type="InterPro" id="IPR025648">
    <property type="entry name" value="DUF4358"/>
</dbReference>
<keyword evidence="3" id="KW-1185">Reference proteome</keyword>